<gene>
    <name evidence="2" type="ORF">HNR21_001014</name>
</gene>
<dbReference type="Pfam" id="PF01872">
    <property type="entry name" value="RibD_C"/>
    <property type="match status" value="1"/>
</dbReference>
<dbReference type="EMBL" id="JACJII010000001">
    <property type="protein sequence ID" value="MBA9002132.1"/>
    <property type="molecule type" value="Genomic_DNA"/>
</dbReference>
<feature type="domain" description="Bacterial bifunctional deaminase-reductase C-terminal" evidence="1">
    <location>
        <begin position="3"/>
        <end position="173"/>
    </location>
</feature>
<accession>A0A7W3R6Z5</accession>
<dbReference type="InterPro" id="IPR050765">
    <property type="entry name" value="Riboflavin_Biosynth_HTPR"/>
</dbReference>
<reference evidence="2 3" key="1">
    <citation type="submission" date="2020-08" db="EMBL/GenBank/DDBJ databases">
        <title>Sequencing the genomes of 1000 actinobacteria strains.</title>
        <authorList>
            <person name="Klenk H.-P."/>
        </authorList>
    </citation>
    <scope>NUCLEOTIDE SEQUENCE [LARGE SCALE GENOMIC DNA]</scope>
    <source>
        <strain evidence="2 3">DSM 45823</strain>
    </source>
</reference>
<comment type="caution">
    <text evidence="2">The sequence shown here is derived from an EMBL/GenBank/DDBJ whole genome shotgun (WGS) entry which is preliminary data.</text>
</comment>
<dbReference type="InterPro" id="IPR024072">
    <property type="entry name" value="DHFR-like_dom_sf"/>
</dbReference>
<dbReference type="GO" id="GO:0008703">
    <property type="term" value="F:5-amino-6-(5-phosphoribosylamino)uracil reductase activity"/>
    <property type="evidence" value="ECO:0007669"/>
    <property type="project" value="InterPro"/>
</dbReference>
<dbReference type="Proteomes" id="UP000539313">
    <property type="component" value="Unassembled WGS sequence"/>
</dbReference>
<dbReference type="PANTHER" id="PTHR38011">
    <property type="entry name" value="DIHYDROFOLATE REDUCTASE FAMILY PROTEIN (AFU_ORTHOLOGUE AFUA_8G06820)"/>
    <property type="match status" value="1"/>
</dbReference>
<proteinExistence type="predicted"/>
<dbReference type="RefSeq" id="WP_182704261.1">
    <property type="nucleotide sequence ID" value="NZ_JACJII010000001.1"/>
</dbReference>
<evidence type="ECO:0000313" key="2">
    <source>
        <dbReference type="EMBL" id="MBA9002132.1"/>
    </source>
</evidence>
<evidence type="ECO:0000259" key="1">
    <source>
        <dbReference type="Pfam" id="PF01872"/>
    </source>
</evidence>
<dbReference type="InterPro" id="IPR002734">
    <property type="entry name" value="RibDG_C"/>
</dbReference>
<name>A0A7W3R6Z5_9ACTN</name>
<protein>
    <submittedName>
        <fullName evidence="2">Dihydrofolate reductase</fullName>
    </submittedName>
</protein>
<keyword evidence="3" id="KW-1185">Reference proteome</keyword>
<evidence type="ECO:0000313" key="3">
    <source>
        <dbReference type="Proteomes" id="UP000539313"/>
    </source>
</evidence>
<organism evidence="2 3">
    <name type="scientific">Thermomonospora cellulosilytica</name>
    <dbReference type="NCBI Taxonomy" id="1411118"/>
    <lineage>
        <taxon>Bacteria</taxon>
        <taxon>Bacillati</taxon>
        <taxon>Actinomycetota</taxon>
        <taxon>Actinomycetes</taxon>
        <taxon>Streptosporangiales</taxon>
        <taxon>Thermomonosporaceae</taxon>
        <taxon>Thermomonospora</taxon>
    </lineage>
</organism>
<dbReference type="Gene3D" id="3.40.430.10">
    <property type="entry name" value="Dihydrofolate Reductase, subunit A"/>
    <property type="match status" value="1"/>
</dbReference>
<dbReference type="PANTHER" id="PTHR38011:SF12">
    <property type="entry name" value="BIFUNCTIONAL DEAMINASE-REDUCTASE DOMAIN PROTEIN"/>
    <property type="match status" value="1"/>
</dbReference>
<dbReference type="AlphaFoldDB" id="A0A7W3R6Z5"/>
<dbReference type="GO" id="GO:0009231">
    <property type="term" value="P:riboflavin biosynthetic process"/>
    <property type="evidence" value="ECO:0007669"/>
    <property type="project" value="InterPro"/>
</dbReference>
<dbReference type="SUPFAM" id="SSF53597">
    <property type="entry name" value="Dihydrofolate reductase-like"/>
    <property type="match status" value="1"/>
</dbReference>
<sequence length="192" mass="20542">MGKVVVDISMSLDGFVAAAGRTPDEPLGTGGERLHEWAFGQDERSRALLEEAVGDLGAVITGRTTYDDSVRWWGADGPSGPARRPVFVLTHRQPEDVPEGGVYTFVTGGVEDALRQAQAVAGDRTVSVMGGANVIQQYLAAGLVDEISLHLVPVLLGDGLRLFEHLGRQVSLERIDVVDAPAALHTRHRIKA</sequence>